<feature type="site" description="Important for beta-aspartyl-AMP intermediate formation" evidence="11">
    <location>
        <position position="361"/>
    </location>
</feature>
<dbReference type="GO" id="GO:0005524">
    <property type="term" value="F:ATP binding"/>
    <property type="evidence" value="ECO:0007669"/>
    <property type="project" value="UniProtKB-KW"/>
</dbReference>
<dbReference type="PANTHER" id="PTHR43284">
    <property type="entry name" value="ASPARAGINE SYNTHETASE (GLUTAMINE-HYDROLYZING)"/>
    <property type="match status" value="1"/>
</dbReference>
<evidence type="ECO:0000256" key="3">
    <source>
        <dbReference type="ARBA" id="ARBA00012737"/>
    </source>
</evidence>
<feature type="active site" description="For GATase activity" evidence="9">
    <location>
        <position position="2"/>
    </location>
</feature>
<dbReference type="SUPFAM" id="SSF52402">
    <property type="entry name" value="Adenine nucleotide alpha hydrolases-like"/>
    <property type="match status" value="1"/>
</dbReference>
<evidence type="ECO:0000256" key="7">
    <source>
        <dbReference type="ARBA" id="ARBA00022962"/>
    </source>
</evidence>
<evidence type="ECO:0000256" key="2">
    <source>
        <dbReference type="ARBA" id="ARBA00005752"/>
    </source>
</evidence>
<evidence type="ECO:0000256" key="9">
    <source>
        <dbReference type="PIRSR" id="PIRSR001589-1"/>
    </source>
</evidence>
<evidence type="ECO:0000259" key="12">
    <source>
        <dbReference type="PROSITE" id="PS51278"/>
    </source>
</evidence>
<comment type="caution">
    <text evidence="13">The sequence shown here is derived from an EMBL/GenBank/DDBJ whole genome shotgun (WGS) entry which is preliminary data.</text>
</comment>
<dbReference type="AlphaFoldDB" id="A0A8J3N1V4"/>
<dbReference type="CDD" id="cd00712">
    <property type="entry name" value="AsnB"/>
    <property type="match status" value="1"/>
</dbReference>
<dbReference type="GO" id="GO:0005829">
    <property type="term" value="C:cytosol"/>
    <property type="evidence" value="ECO:0007669"/>
    <property type="project" value="TreeGrafter"/>
</dbReference>
<keyword evidence="14" id="KW-1185">Reference proteome</keyword>
<comment type="similarity">
    <text evidence="2">Belongs to the asparagine synthetase family.</text>
</comment>
<evidence type="ECO:0000256" key="8">
    <source>
        <dbReference type="ARBA" id="ARBA00048741"/>
    </source>
</evidence>
<keyword evidence="7 9" id="KW-0315">Glutamine amidotransferase</keyword>
<dbReference type="GO" id="GO:0006529">
    <property type="term" value="P:asparagine biosynthetic process"/>
    <property type="evidence" value="ECO:0007669"/>
    <property type="project" value="UniProtKB-KW"/>
</dbReference>
<sequence length="635" mass="72610">MCGIAGFIDTECAYENAEERIRVMCNLIRHRGPDEQGVWIGNGVALGMRRLSIIDVAGGHQPIFNEDKSILVVFNGEIYNHQSLKQTLQERGHSFQTQSDTEVIVHAYEEFGDDCPKQLRGMFAFALWDKKRQRLLIARDRFGKKPLNYYWDGQRLIFGSEIKSLLAAGIPRAINPIALDEYLVYAYVPTPHTLFRDVQKLPAAHTLIYEHGQIKLQRYWDVSFAPTCTDDEATAIERTRNLLEDAVRVRLMSEVPLGAFLSGGLDSSVVVGLMSQMMEQPVKTFSIGFDEDDFSELSYARKVAQHFGTDHHEFCVRSDLVSVLPQLVWAYDEPFGDSSMLPTYYVSKLAREHVTVVLTGDGGDEIFGGYDHYEREYITSRIPPSLRSLLAYASLLIPDGMRGKKRLGTMHQDLATRCIEILARFPRGTRPALYTRDHFATVQQHDPFEGQKRLYRQVSDLDILTRMQYVDTHAYLPDDILVKVDKATMLNSLEARAPLLDHHLVEYIASLQPGLRIRDGKLKYLLKQVAKDFLPPEILARPKQGFAVPIKHWFRGDLTAYAREILRSPTARQRGIFNPKFIDTLLSTHAQTTLVNHSSAIWTLLCLELWFQTYIDQPVQKRNQGYREVQRTSQQ</sequence>
<dbReference type="EC" id="6.3.5.4" evidence="3"/>
<dbReference type="Pfam" id="PF13537">
    <property type="entry name" value="GATase_7"/>
    <property type="match status" value="1"/>
</dbReference>
<dbReference type="Pfam" id="PF00733">
    <property type="entry name" value="Asn_synthase"/>
    <property type="match status" value="1"/>
</dbReference>
<evidence type="ECO:0000256" key="10">
    <source>
        <dbReference type="PIRSR" id="PIRSR001589-2"/>
    </source>
</evidence>
<protein>
    <recommendedName>
        <fullName evidence="3">asparagine synthase (glutamine-hydrolyzing)</fullName>
        <ecNumber evidence="3">6.3.5.4</ecNumber>
    </recommendedName>
</protein>
<dbReference type="GO" id="GO:0004066">
    <property type="term" value="F:asparagine synthase (glutamine-hydrolyzing) activity"/>
    <property type="evidence" value="ECO:0007669"/>
    <property type="project" value="UniProtKB-EC"/>
</dbReference>
<accession>A0A8J3N1V4</accession>
<dbReference type="SUPFAM" id="SSF56235">
    <property type="entry name" value="N-terminal nucleophile aminohydrolases (Ntn hydrolases)"/>
    <property type="match status" value="1"/>
</dbReference>
<feature type="binding site" evidence="10">
    <location>
        <position position="287"/>
    </location>
    <ligand>
        <name>ATP</name>
        <dbReference type="ChEBI" id="CHEBI:30616"/>
    </ligand>
</feature>
<dbReference type="InterPro" id="IPR006426">
    <property type="entry name" value="Asn_synth_AEB"/>
</dbReference>
<comment type="catalytic activity">
    <reaction evidence="8">
        <text>L-aspartate + L-glutamine + ATP + H2O = L-asparagine + L-glutamate + AMP + diphosphate + H(+)</text>
        <dbReference type="Rhea" id="RHEA:12228"/>
        <dbReference type="ChEBI" id="CHEBI:15377"/>
        <dbReference type="ChEBI" id="CHEBI:15378"/>
        <dbReference type="ChEBI" id="CHEBI:29985"/>
        <dbReference type="ChEBI" id="CHEBI:29991"/>
        <dbReference type="ChEBI" id="CHEBI:30616"/>
        <dbReference type="ChEBI" id="CHEBI:33019"/>
        <dbReference type="ChEBI" id="CHEBI:58048"/>
        <dbReference type="ChEBI" id="CHEBI:58359"/>
        <dbReference type="ChEBI" id="CHEBI:456215"/>
        <dbReference type="EC" id="6.3.5.4"/>
    </reaction>
</comment>
<dbReference type="InterPro" id="IPR051786">
    <property type="entry name" value="ASN_synthetase/amidase"/>
</dbReference>
<dbReference type="PIRSF" id="PIRSF001589">
    <property type="entry name" value="Asn_synthetase_glu-h"/>
    <property type="match status" value="1"/>
</dbReference>
<dbReference type="RefSeq" id="WP_220202563.1">
    <property type="nucleotide sequence ID" value="NZ_BNJK01000001.1"/>
</dbReference>
<evidence type="ECO:0000313" key="14">
    <source>
        <dbReference type="Proteomes" id="UP000597444"/>
    </source>
</evidence>
<dbReference type="CDD" id="cd01991">
    <property type="entry name" value="Asn_synthase_B_C"/>
    <property type="match status" value="1"/>
</dbReference>
<keyword evidence="5 10" id="KW-0067">ATP-binding</keyword>
<dbReference type="InterPro" id="IPR001962">
    <property type="entry name" value="Asn_synthase"/>
</dbReference>
<dbReference type="Gene3D" id="3.40.50.620">
    <property type="entry name" value="HUPs"/>
    <property type="match status" value="1"/>
</dbReference>
<feature type="binding site" evidence="10">
    <location>
        <position position="100"/>
    </location>
    <ligand>
        <name>L-glutamine</name>
        <dbReference type="ChEBI" id="CHEBI:58359"/>
    </ligand>
</feature>
<evidence type="ECO:0000313" key="13">
    <source>
        <dbReference type="EMBL" id="GHO91682.1"/>
    </source>
</evidence>
<gene>
    <name evidence="13" type="primary">asnB_1</name>
    <name evidence="13" type="ORF">KSF_017300</name>
</gene>
<keyword evidence="9" id="KW-0028">Amino-acid biosynthesis</keyword>
<organism evidence="13 14">
    <name type="scientific">Reticulibacter mediterranei</name>
    <dbReference type="NCBI Taxonomy" id="2778369"/>
    <lineage>
        <taxon>Bacteria</taxon>
        <taxon>Bacillati</taxon>
        <taxon>Chloroflexota</taxon>
        <taxon>Ktedonobacteria</taxon>
        <taxon>Ktedonobacterales</taxon>
        <taxon>Reticulibacteraceae</taxon>
        <taxon>Reticulibacter</taxon>
    </lineage>
</organism>
<name>A0A8J3N1V4_9CHLR</name>
<evidence type="ECO:0000256" key="11">
    <source>
        <dbReference type="PIRSR" id="PIRSR001589-3"/>
    </source>
</evidence>
<evidence type="ECO:0000256" key="6">
    <source>
        <dbReference type="ARBA" id="ARBA00022888"/>
    </source>
</evidence>
<keyword evidence="4 10" id="KW-0547">Nucleotide-binding</keyword>
<proteinExistence type="inferred from homology"/>
<evidence type="ECO:0000256" key="5">
    <source>
        <dbReference type="ARBA" id="ARBA00022840"/>
    </source>
</evidence>
<keyword evidence="6 9" id="KW-0061">Asparagine biosynthesis</keyword>
<dbReference type="Proteomes" id="UP000597444">
    <property type="component" value="Unassembled WGS sequence"/>
</dbReference>
<dbReference type="EMBL" id="BNJK01000001">
    <property type="protein sequence ID" value="GHO91682.1"/>
    <property type="molecule type" value="Genomic_DNA"/>
</dbReference>
<evidence type="ECO:0000256" key="4">
    <source>
        <dbReference type="ARBA" id="ARBA00022741"/>
    </source>
</evidence>
<dbReference type="PANTHER" id="PTHR43284:SF1">
    <property type="entry name" value="ASPARAGINE SYNTHETASE"/>
    <property type="match status" value="1"/>
</dbReference>
<dbReference type="PROSITE" id="PS51278">
    <property type="entry name" value="GATASE_TYPE_2"/>
    <property type="match status" value="1"/>
</dbReference>
<dbReference type="InterPro" id="IPR033738">
    <property type="entry name" value="AsnB_N"/>
</dbReference>
<evidence type="ECO:0000256" key="1">
    <source>
        <dbReference type="ARBA" id="ARBA00005187"/>
    </source>
</evidence>
<dbReference type="Gene3D" id="3.60.20.10">
    <property type="entry name" value="Glutamine Phosphoribosylpyrophosphate, subunit 1, domain 1"/>
    <property type="match status" value="1"/>
</dbReference>
<comment type="pathway">
    <text evidence="1">Amino-acid biosynthesis; L-asparagine biosynthesis; L-asparagine from L-aspartate (L-Gln route): step 1/1.</text>
</comment>
<dbReference type="InterPro" id="IPR029055">
    <property type="entry name" value="Ntn_hydrolases_N"/>
</dbReference>
<dbReference type="InterPro" id="IPR017932">
    <property type="entry name" value="GATase_2_dom"/>
</dbReference>
<feature type="domain" description="Glutamine amidotransferase type-2" evidence="12">
    <location>
        <begin position="2"/>
        <end position="212"/>
    </location>
</feature>
<reference evidence="13" key="1">
    <citation type="submission" date="2020-10" db="EMBL/GenBank/DDBJ databases">
        <title>Taxonomic study of unclassified bacteria belonging to the class Ktedonobacteria.</title>
        <authorList>
            <person name="Yabe S."/>
            <person name="Wang C.M."/>
            <person name="Zheng Y."/>
            <person name="Sakai Y."/>
            <person name="Cavaletti L."/>
            <person name="Monciardini P."/>
            <person name="Donadio S."/>
        </authorList>
    </citation>
    <scope>NUCLEOTIDE SEQUENCE</scope>
    <source>
        <strain evidence="13">ID150040</strain>
    </source>
</reference>
<dbReference type="InterPro" id="IPR014729">
    <property type="entry name" value="Rossmann-like_a/b/a_fold"/>
</dbReference>
<dbReference type="NCBIfam" id="TIGR01536">
    <property type="entry name" value="asn_synth_AEB"/>
    <property type="match status" value="1"/>
</dbReference>